<proteinExistence type="predicted"/>
<feature type="transmembrane region" description="Helical" evidence="1">
    <location>
        <begin position="111"/>
        <end position="134"/>
    </location>
</feature>
<dbReference type="KEGG" id="cbw:RR42_s2846"/>
<feature type="transmembrane region" description="Helical" evidence="1">
    <location>
        <begin position="21"/>
        <end position="45"/>
    </location>
</feature>
<gene>
    <name evidence="2" type="ORF">RR42_s2846</name>
</gene>
<evidence type="ECO:0000256" key="1">
    <source>
        <dbReference type="SAM" id="Phobius"/>
    </source>
</evidence>
<evidence type="ECO:0000313" key="2">
    <source>
        <dbReference type="EMBL" id="AJG24427.1"/>
    </source>
</evidence>
<dbReference type="EMBL" id="CP010537">
    <property type="protein sequence ID" value="AJG24427.1"/>
    <property type="molecule type" value="Genomic_DNA"/>
</dbReference>
<reference evidence="2 3" key="1">
    <citation type="journal article" date="2015" name="Genome Announc.">
        <title>Complete Genome Sequence of Cupriavidus basilensis 4G11, Isolated from the Oak Ridge Field Research Center Site.</title>
        <authorList>
            <person name="Ray J."/>
            <person name="Waters R.J."/>
            <person name="Skerker J.M."/>
            <person name="Kuehl J.V."/>
            <person name="Price M.N."/>
            <person name="Huang J."/>
            <person name="Chakraborty R."/>
            <person name="Arkin A.P."/>
            <person name="Deutschbauer A."/>
        </authorList>
    </citation>
    <scope>NUCLEOTIDE SEQUENCE [LARGE SCALE GENOMIC DNA]</scope>
    <source>
        <strain evidence="2">4G11</strain>
    </source>
</reference>
<feature type="transmembrane region" description="Helical" evidence="1">
    <location>
        <begin position="71"/>
        <end position="99"/>
    </location>
</feature>
<keyword evidence="3" id="KW-1185">Reference proteome</keyword>
<keyword evidence="1" id="KW-0472">Membrane</keyword>
<accession>A0A0C4YF68</accession>
<keyword evidence="1" id="KW-1133">Transmembrane helix</keyword>
<protein>
    <submittedName>
        <fullName evidence="2">Uncharacterized protein</fullName>
    </submittedName>
</protein>
<dbReference type="RefSeq" id="WP_043356583.1">
    <property type="nucleotide sequence ID" value="NZ_CP010537.1"/>
</dbReference>
<dbReference type="STRING" id="68895.RR42_s2846"/>
<dbReference type="OrthoDB" id="6169516at2"/>
<feature type="transmembrane region" description="Helical" evidence="1">
    <location>
        <begin position="146"/>
        <end position="163"/>
    </location>
</feature>
<organism evidence="2 3">
    <name type="scientific">Cupriavidus basilensis</name>
    <dbReference type="NCBI Taxonomy" id="68895"/>
    <lineage>
        <taxon>Bacteria</taxon>
        <taxon>Pseudomonadati</taxon>
        <taxon>Pseudomonadota</taxon>
        <taxon>Betaproteobacteria</taxon>
        <taxon>Burkholderiales</taxon>
        <taxon>Burkholderiaceae</taxon>
        <taxon>Cupriavidus</taxon>
    </lineage>
</organism>
<evidence type="ECO:0000313" key="3">
    <source>
        <dbReference type="Proteomes" id="UP000031843"/>
    </source>
</evidence>
<dbReference type="AlphaFoldDB" id="A0A0C4YF68"/>
<dbReference type="Proteomes" id="UP000031843">
    <property type="component" value="Chromosome secondary"/>
</dbReference>
<name>A0A0C4YF68_9BURK</name>
<sequence length="179" mass="19478">MELHLHMQPHHFARRAPDWRAAAIAGLIAGTLYVVLELLTARFVLYQGAWGTVKMVAALMLGRQALASADAFSWTIVLAAGIVHFGLSIVLATILATLIASFRFDSSIGMATLAGAVFGVLVYLVNFYVMGRYFNWFDEARGWESLFAHIMFGVIAADAYANLERREPDAPGMPGMPGG</sequence>
<keyword evidence="1" id="KW-0812">Transmembrane</keyword>